<evidence type="ECO:0000313" key="1">
    <source>
        <dbReference type="EMBL" id="KAF1958163.1"/>
    </source>
</evidence>
<protein>
    <submittedName>
        <fullName evidence="1">Uncharacterized protein</fullName>
    </submittedName>
</protein>
<accession>A0A6A5TZ54</accession>
<keyword evidence="2" id="KW-1185">Reference proteome</keyword>
<dbReference type="EMBL" id="ML976987">
    <property type="protein sequence ID" value="KAF1958163.1"/>
    <property type="molecule type" value="Genomic_DNA"/>
</dbReference>
<gene>
    <name evidence="1" type="ORF">CC80DRAFT_502958</name>
</gene>
<reference evidence="1" key="1">
    <citation type="journal article" date="2020" name="Stud. Mycol.">
        <title>101 Dothideomycetes genomes: a test case for predicting lifestyles and emergence of pathogens.</title>
        <authorList>
            <person name="Haridas S."/>
            <person name="Albert R."/>
            <person name="Binder M."/>
            <person name="Bloem J."/>
            <person name="Labutti K."/>
            <person name="Salamov A."/>
            <person name="Andreopoulos B."/>
            <person name="Baker S."/>
            <person name="Barry K."/>
            <person name="Bills G."/>
            <person name="Bluhm B."/>
            <person name="Cannon C."/>
            <person name="Castanera R."/>
            <person name="Culley D."/>
            <person name="Daum C."/>
            <person name="Ezra D."/>
            <person name="Gonzalez J."/>
            <person name="Henrissat B."/>
            <person name="Kuo A."/>
            <person name="Liang C."/>
            <person name="Lipzen A."/>
            <person name="Lutzoni F."/>
            <person name="Magnuson J."/>
            <person name="Mondo S."/>
            <person name="Nolan M."/>
            <person name="Ohm R."/>
            <person name="Pangilinan J."/>
            <person name="Park H.-J."/>
            <person name="Ramirez L."/>
            <person name="Alfaro M."/>
            <person name="Sun H."/>
            <person name="Tritt A."/>
            <person name="Yoshinaga Y."/>
            <person name="Zwiers L.-H."/>
            <person name="Turgeon B."/>
            <person name="Goodwin S."/>
            <person name="Spatafora J."/>
            <person name="Crous P."/>
            <person name="Grigoriev I."/>
        </authorList>
    </citation>
    <scope>NUCLEOTIDE SEQUENCE</scope>
    <source>
        <strain evidence="1">CBS 675.92</strain>
    </source>
</reference>
<dbReference type="Proteomes" id="UP000800035">
    <property type="component" value="Unassembled WGS sequence"/>
</dbReference>
<name>A0A6A5TZ54_9PLEO</name>
<organism evidence="1 2">
    <name type="scientific">Byssothecium circinans</name>
    <dbReference type="NCBI Taxonomy" id="147558"/>
    <lineage>
        <taxon>Eukaryota</taxon>
        <taxon>Fungi</taxon>
        <taxon>Dikarya</taxon>
        <taxon>Ascomycota</taxon>
        <taxon>Pezizomycotina</taxon>
        <taxon>Dothideomycetes</taxon>
        <taxon>Pleosporomycetidae</taxon>
        <taxon>Pleosporales</taxon>
        <taxon>Massarineae</taxon>
        <taxon>Massarinaceae</taxon>
        <taxon>Byssothecium</taxon>
    </lineage>
</organism>
<sequence length="247" mass="28019">MYESITFVTTFLKNRVYHRHIELTHGVKASSGDSLFSTYVNATTDTEAETLITSDKPVALIPLQPLGEQFVSGWGGIPDEVKIITMSGDFFHKKNVFVLTSVWRSIGESNDYREFFAYPNAMVNKFIRVVHVTVPLGVIHLERLHRLSTGQYGFPNLQYAQIKIHEPLSGNGEHFSNHLWPAAFHAWRVELPDISFSCKGRIYFIIAESVTHRLSERHYDYMNLVGQLNAKITFDGQSPTAVCVNPD</sequence>
<proteinExistence type="predicted"/>
<dbReference type="AlphaFoldDB" id="A0A6A5TZ54"/>
<evidence type="ECO:0000313" key="2">
    <source>
        <dbReference type="Proteomes" id="UP000800035"/>
    </source>
</evidence>
<dbReference type="OrthoDB" id="3801236at2759"/>